<evidence type="ECO:0000313" key="4">
    <source>
        <dbReference type="EMBL" id="KIZ00096.1"/>
    </source>
</evidence>
<dbReference type="GeneID" id="25740739"/>
<feature type="domain" description="Amine oxidase" evidence="3">
    <location>
        <begin position="24"/>
        <end position="237"/>
    </location>
</feature>
<dbReference type="GO" id="GO:0016491">
    <property type="term" value="F:oxidoreductase activity"/>
    <property type="evidence" value="ECO:0007669"/>
    <property type="project" value="UniProtKB-KW"/>
</dbReference>
<gene>
    <name evidence="4" type="ORF">MNEG_7863</name>
</gene>
<dbReference type="InterPro" id="IPR002937">
    <property type="entry name" value="Amino_oxidase"/>
</dbReference>
<evidence type="ECO:0000313" key="5">
    <source>
        <dbReference type="Proteomes" id="UP000054498"/>
    </source>
</evidence>
<protein>
    <recommendedName>
        <fullName evidence="3">Amine oxidase domain-containing protein</fullName>
    </recommendedName>
</protein>
<comment type="similarity">
    <text evidence="1">Belongs to the flavin monoamine oxidase family.</text>
</comment>
<dbReference type="EMBL" id="KK101652">
    <property type="protein sequence ID" value="KIZ00096.1"/>
    <property type="molecule type" value="Genomic_DNA"/>
</dbReference>
<reference evidence="4 5" key="1">
    <citation type="journal article" date="2013" name="BMC Genomics">
        <title>Reconstruction of the lipid metabolism for the microalga Monoraphidium neglectum from its genome sequence reveals characteristics suitable for biofuel production.</title>
        <authorList>
            <person name="Bogen C."/>
            <person name="Al-Dilaimi A."/>
            <person name="Albersmeier A."/>
            <person name="Wichmann J."/>
            <person name="Grundmann M."/>
            <person name="Rupp O."/>
            <person name="Lauersen K.J."/>
            <person name="Blifernez-Klassen O."/>
            <person name="Kalinowski J."/>
            <person name="Goesmann A."/>
            <person name="Mussgnug J.H."/>
            <person name="Kruse O."/>
        </authorList>
    </citation>
    <scope>NUCLEOTIDE SEQUENCE [LARGE SCALE GENOMIC DNA]</scope>
    <source>
        <strain evidence="4 5">SAG 48.87</strain>
    </source>
</reference>
<organism evidence="4 5">
    <name type="scientific">Monoraphidium neglectum</name>
    <dbReference type="NCBI Taxonomy" id="145388"/>
    <lineage>
        <taxon>Eukaryota</taxon>
        <taxon>Viridiplantae</taxon>
        <taxon>Chlorophyta</taxon>
        <taxon>core chlorophytes</taxon>
        <taxon>Chlorophyceae</taxon>
        <taxon>CS clade</taxon>
        <taxon>Sphaeropleales</taxon>
        <taxon>Selenastraceae</taxon>
        <taxon>Monoraphidium</taxon>
    </lineage>
</organism>
<dbReference type="OrthoDB" id="5046242at2759"/>
<dbReference type="SUPFAM" id="SSF51905">
    <property type="entry name" value="FAD/NAD(P)-binding domain"/>
    <property type="match status" value="1"/>
</dbReference>
<dbReference type="InterPro" id="IPR050281">
    <property type="entry name" value="Flavin_monoamine_oxidase"/>
</dbReference>
<sequence>MEPTASRGCLGKGGRVTEWAGQLEGRGVRTRVTTAGKSYKATFAVVTLPLGVLKAGAVKFTPPLPADKTGAINRLAMGTLNKVILSLPAAAKLPSVNWISRIPLASDKGRWREFFSLKKATGRPVVVAFVAGKAALFPASDTDKSLGEQALAALRGILGGPANVPAPDQVIVTRWHADPFSLGSYSYSPAGADGTEREQLAAQVSNRLYFAGEATSEEAPSTVHGAYLTGEAAAGAALADHGSR</sequence>
<proteinExistence type="inferred from homology"/>
<dbReference type="PANTHER" id="PTHR10742">
    <property type="entry name" value="FLAVIN MONOAMINE OXIDASE"/>
    <property type="match status" value="1"/>
</dbReference>
<dbReference type="SUPFAM" id="SSF54373">
    <property type="entry name" value="FAD-linked reductases, C-terminal domain"/>
    <property type="match status" value="1"/>
</dbReference>
<dbReference type="PANTHER" id="PTHR10742:SF386">
    <property type="entry name" value="LYSINE-SPECIFIC HISTONE DEMETHYLASE 1A"/>
    <property type="match status" value="1"/>
</dbReference>
<dbReference type="Pfam" id="PF01593">
    <property type="entry name" value="Amino_oxidase"/>
    <property type="match status" value="1"/>
</dbReference>
<keyword evidence="5" id="KW-1185">Reference proteome</keyword>
<evidence type="ECO:0000256" key="1">
    <source>
        <dbReference type="ARBA" id="ARBA00005995"/>
    </source>
</evidence>
<dbReference type="RefSeq" id="XP_013899115.1">
    <property type="nucleotide sequence ID" value="XM_014043661.1"/>
</dbReference>
<evidence type="ECO:0000259" key="3">
    <source>
        <dbReference type="Pfam" id="PF01593"/>
    </source>
</evidence>
<name>A0A0D2N1F4_9CHLO</name>
<keyword evidence="2" id="KW-0560">Oxidoreductase</keyword>
<dbReference type="InterPro" id="IPR036188">
    <property type="entry name" value="FAD/NAD-bd_sf"/>
</dbReference>
<dbReference type="AlphaFoldDB" id="A0A0D2N1F4"/>
<dbReference type="KEGG" id="mng:MNEG_7863"/>
<dbReference type="Gene3D" id="3.50.50.60">
    <property type="entry name" value="FAD/NAD(P)-binding domain"/>
    <property type="match status" value="1"/>
</dbReference>
<dbReference type="STRING" id="145388.A0A0D2N1F4"/>
<dbReference type="Gene3D" id="3.90.660.10">
    <property type="match status" value="1"/>
</dbReference>
<accession>A0A0D2N1F4</accession>
<evidence type="ECO:0000256" key="2">
    <source>
        <dbReference type="ARBA" id="ARBA00023002"/>
    </source>
</evidence>
<dbReference type="Proteomes" id="UP000054498">
    <property type="component" value="Unassembled WGS sequence"/>
</dbReference>